<dbReference type="InterPro" id="IPR010982">
    <property type="entry name" value="Lambda_DNA-bd_dom_sf"/>
</dbReference>
<dbReference type="InterPro" id="IPR028082">
    <property type="entry name" value="Peripla_BP_I"/>
</dbReference>
<dbReference type="SUPFAM" id="SSF47413">
    <property type="entry name" value="lambda repressor-like DNA-binding domains"/>
    <property type="match status" value="1"/>
</dbReference>
<evidence type="ECO:0000313" key="6">
    <source>
        <dbReference type="EMBL" id="SDX20154.1"/>
    </source>
</evidence>
<dbReference type="SUPFAM" id="SSF53822">
    <property type="entry name" value="Periplasmic binding protein-like I"/>
    <property type="match status" value="1"/>
</dbReference>
<dbReference type="Pfam" id="PF00356">
    <property type="entry name" value="LacI"/>
    <property type="match status" value="1"/>
</dbReference>
<accession>A0A1H2ZTC6</accession>
<dbReference type="EMBL" id="FNNI01000004">
    <property type="protein sequence ID" value="SDX20154.1"/>
    <property type="molecule type" value="Genomic_DNA"/>
</dbReference>
<gene>
    <name evidence="6" type="ORF">SAMN05443545_104238</name>
</gene>
<dbReference type="PROSITE" id="PS00356">
    <property type="entry name" value="HTH_LACI_1"/>
    <property type="match status" value="1"/>
</dbReference>
<feature type="domain" description="HTH lacI-type" evidence="5">
    <location>
        <begin position="19"/>
        <end position="73"/>
    </location>
</feature>
<keyword evidence="1" id="KW-0805">Transcription regulation</keyword>
<name>A0A1H2ZTC6_9GAMM</name>
<evidence type="ECO:0000256" key="3">
    <source>
        <dbReference type="ARBA" id="ARBA00023163"/>
    </source>
</evidence>
<dbReference type="InterPro" id="IPR000843">
    <property type="entry name" value="HTH_LacI"/>
</dbReference>
<dbReference type="Gene3D" id="3.40.50.2300">
    <property type="match status" value="2"/>
</dbReference>
<sequence length="345" mass="37979">MTDGRQSPERRRRKGSDSPTLSDVAREAEVSSITVSRVLNSPDSVRESTRRRVEAAIDKVGYVRNMVAGSLASANSRFIAVIVPSLSNVVFIEVIQGLQRTFEAHGYQILLGNTDYNMERERELVKTFFGWSSSALVTTGLRHEPGCADLLRQWPKPIVEIMELGDAIDLNVGLSHYQAGRCMTRHLLDTGYRHLVYAGTHMGGNYRARLRYEGHRDLLAEHGQDAPLLEWDDPSDFAVGGDALERVLDSYPTTDAIHFADDILATGAVLHAVRHGIRVPEDIAVCGFTGLPIGQAVTPRLTTIASPREAIGRIAAEQLIARIEGRPVEQDRVDVGFELLVGDST</sequence>
<dbReference type="RefSeq" id="WP_092569247.1">
    <property type="nucleotide sequence ID" value="NZ_BMXH01000001.1"/>
</dbReference>
<dbReference type="CDD" id="cd01392">
    <property type="entry name" value="HTH_LacI"/>
    <property type="match status" value="1"/>
</dbReference>
<reference evidence="6 7" key="1">
    <citation type="submission" date="2016-10" db="EMBL/GenBank/DDBJ databases">
        <authorList>
            <person name="de Groot N.N."/>
        </authorList>
    </citation>
    <scope>NUCLEOTIDE SEQUENCE [LARGE SCALE GENOMIC DNA]</scope>
    <source>
        <strain evidence="6 7">DSM 19219</strain>
    </source>
</reference>
<dbReference type="CDD" id="cd01575">
    <property type="entry name" value="PBP1_GntR"/>
    <property type="match status" value="1"/>
</dbReference>
<evidence type="ECO:0000256" key="1">
    <source>
        <dbReference type="ARBA" id="ARBA00023015"/>
    </source>
</evidence>
<dbReference type="PANTHER" id="PTHR30146:SF33">
    <property type="entry name" value="TRANSCRIPTIONAL REGULATOR"/>
    <property type="match status" value="1"/>
</dbReference>
<dbReference type="OrthoDB" id="5681588at2"/>
<dbReference type="PANTHER" id="PTHR30146">
    <property type="entry name" value="LACI-RELATED TRANSCRIPTIONAL REPRESSOR"/>
    <property type="match status" value="1"/>
</dbReference>
<dbReference type="GO" id="GO:0003700">
    <property type="term" value="F:DNA-binding transcription factor activity"/>
    <property type="evidence" value="ECO:0007669"/>
    <property type="project" value="TreeGrafter"/>
</dbReference>
<dbReference type="AlphaFoldDB" id="A0A1H2ZTC6"/>
<keyword evidence="3" id="KW-0804">Transcription</keyword>
<dbReference type="InterPro" id="IPR046335">
    <property type="entry name" value="LacI/GalR-like_sensor"/>
</dbReference>
<dbReference type="PROSITE" id="PS50932">
    <property type="entry name" value="HTH_LACI_2"/>
    <property type="match status" value="1"/>
</dbReference>
<keyword evidence="2" id="KW-0238">DNA-binding</keyword>
<organism evidence="6 7">
    <name type="scientific">Aidingimonas halophila</name>
    <dbReference type="NCBI Taxonomy" id="574349"/>
    <lineage>
        <taxon>Bacteria</taxon>
        <taxon>Pseudomonadati</taxon>
        <taxon>Pseudomonadota</taxon>
        <taxon>Gammaproteobacteria</taxon>
        <taxon>Oceanospirillales</taxon>
        <taxon>Halomonadaceae</taxon>
        <taxon>Aidingimonas</taxon>
    </lineage>
</organism>
<proteinExistence type="predicted"/>
<dbReference type="Proteomes" id="UP000198500">
    <property type="component" value="Unassembled WGS sequence"/>
</dbReference>
<evidence type="ECO:0000256" key="4">
    <source>
        <dbReference type="SAM" id="MobiDB-lite"/>
    </source>
</evidence>
<keyword evidence="7" id="KW-1185">Reference proteome</keyword>
<dbReference type="SMART" id="SM00354">
    <property type="entry name" value="HTH_LACI"/>
    <property type="match status" value="1"/>
</dbReference>
<dbReference type="Gene3D" id="1.10.260.40">
    <property type="entry name" value="lambda repressor-like DNA-binding domains"/>
    <property type="match status" value="1"/>
</dbReference>
<evidence type="ECO:0000259" key="5">
    <source>
        <dbReference type="PROSITE" id="PS50932"/>
    </source>
</evidence>
<dbReference type="STRING" id="574349.SAMN05443545_104238"/>
<feature type="region of interest" description="Disordered" evidence="4">
    <location>
        <begin position="1"/>
        <end position="28"/>
    </location>
</feature>
<dbReference type="GO" id="GO:0000976">
    <property type="term" value="F:transcription cis-regulatory region binding"/>
    <property type="evidence" value="ECO:0007669"/>
    <property type="project" value="TreeGrafter"/>
</dbReference>
<evidence type="ECO:0000313" key="7">
    <source>
        <dbReference type="Proteomes" id="UP000198500"/>
    </source>
</evidence>
<protein>
    <submittedName>
        <fullName evidence="6">Transcriptional regulator, LacI family</fullName>
    </submittedName>
</protein>
<evidence type="ECO:0000256" key="2">
    <source>
        <dbReference type="ARBA" id="ARBA00023125"/>
    </source>
</evidence>
<dbReference type="Pfam" id="PF13377">
    <property type="entry name" value="Peripla_BP_3"/>
    <property type="match status" value="1"/>
</dbReference>